<dbReference type="GO" id="GO:0019706">
    <property type="term" value="F:protein-cysteine S-palmitoyltransferase activity"/>
    <property type="evidence" value="ECO:0007669"/>
    <property type="project" value="UniProtKB-EC"/>
</dbReference>
<reference evidence="12" key="1">
    <citation type="journal article" date="2014" name="Science">
        <title>The coffee genome provides insight into the convergent evolution of caffeine biosynthesis.</title>
        <authorList>
            <person name="Denoeud F."/>
            <person name="Carretero-Paulet L."/>
            <person name="Dereeper A."/>
            <person name="Droc G."/>
            <person name="Guyot R."/>
            <person name="Pietrella M."/>
            <person name="Zheng C."/>
            <person name="Alberti A."/>
            <person name="Anthony F."/>
            <person name="Aprea G."/>
            <person name="Aury J.M."/>
            <person name="Bento P."/>
            <person name="Bernard M."/>
            <person name="Bocs S."/>
            <person name="Campa C."/>
            <person name="Cenci A."/>
            <person name="Combes M.C."/>
            <person name="Crouzillat D."/>
            <person name="Da Silva C."/>
            <person name="Daddiego L."/>
            <person name="De Bellis F."/>
            <person name="Dussert S."/>
            <person name="Garsmeur O."/>
            <person name="Gayraud T."/>
            <person name="Guignon V."/>
            <person name="Jahn K."/>
            <person name="Jamilloux V."/>
            <person name="Joet T."/>
            <person name="Labadie K."/>
            <person name="Lan T."/>
            <person name="Leclercq J."/>
            <person name="Lepelley M."/>
            <person name="Leroy T."/>
            <person name="Li L.T."/>
            <person name="Librado P."/>
            <person name="Lopez L."/>
            <person name="Munoz A."/>
            <person name="Noel B."/>
            <person name="Pallavicini A."/>
            <person name="Perrotta G."/>
            <person name="Poncet V."/>
            <person name="Pot D."/>
            <person name="Priyono X."/>
            <person name="Rigoreau M."/>
            <person name="Rouard M."/>
            <person name="Rozas J."/>
            <person name="Tranchant-Dubreuil C."/>
            <person name="VanBuren R."/>
            <person name="Zhang Q."/>
            <person name="Andrade A.C."/>
            <person name="Argout X."/>
            <person name="Bertrand B."/>
            <person name="de Kochko A."/>
            <person name="Graziosi G."/>
            <person name="Henry R.J."/>
            <person name="Jayarama X."/>
            <person name="Ming R."/>
            <person name="Nagai C."/>
            <person name="Rounsley S."/>
            <person name="Sankoff D."/>
            <person name="Giuliano G."/>
            <person name="Albert V.A."/>
            <person name="Wincker P."/>
            <person name="Lashermes P."/>
        </authorList>
    </citation>
    <scope>NUCLEOTIDE SEQUENCE [LARGE SCALE GENOMIC DNA]</scope>
    <source>
        <strain evidence="12">cv. DH200-94</strain>
    </source>
</reference>
<dbReference type="Gramene" id="CDP17022">
    <property type="protein sequence ID" value="CDP17022"/>
    <property type="gene ID" value="GSCOC_T00004921001"/>
</dbReference>
<evidence type="ECO:0000259" key="10">
    <source>
        <dbReference type="PROSITE" id="PS50222"/>
    </source>
</evidence>
<dbReference type="Gene3D" id="1.10.238.10">
    <property type="entry name" value="EF-hand"/>
    <property type="match status" value="1"/>
</dbReference>
<comment type="subcellular location">
    <subcellularLocation>
        <location evidence="1">Endomembrane system</location>
        <topology evidence="1">Multi-pass membrane protein</topology>
    </subcellularLocation>
    <subcellularLocation>
        <location evidence="9">Membrane</location>
    </subcellularLocation>
</comment>
<dbReference type="AlphaFoldDB" id="A0A068V8Y1"/>
<keyword evidence="8" id="KW-0012">Acyltransferase</keyword>
<dbReference type="EMBL" id="HG739228">
    <property type="protein sequence ID" value="CDP17022.1"/>
    <property type="molecule type" value="Genomic_DNA"/>
</dbReference>
<keyword evidence="5 8" id="KW-1133">Transmembrane helix</keyword>
<dbReference type="Proteomes" id="UP000295252">
    <property type="component" value="Chromosome I"/>
</dbReference>
<dbReference type="SUPFAM" id="SSF47473">
    <property type="entry name" value="EF-hand"/>
    <property type="match status" value="1"/>
</dbReference>
<evidence type="ECO:0000313" key="12">
    <source>
        <dbReference type="Proteomes" id="UP000295252"/>
    </source>
</evidence>
<accession>A0A068V8Y1</accession>
<comment type="subunit">
    <text evidence="9">Homodimer. Interacts with CIPK.</text>
</comment>
<dbReference type="InterPro" id="IPR045198">
    <property type="entry name" value="CNBL1-10"/>
</dbReference>
<comment type="similarity">
    <text evidence="7 9">Belongs to the calcineurin regulatory subunit family.</text>
</comment>
<dbReference type="PANTHER" id="PTHR23056">
    <property type="entry name" value="CALCINEURIN B"/>
    <property type="match status" value="1"/>
</dbReference>
<dbReference type="GO" id="GO:0012505">
    <property type="term" value="C:endomembrane system"/>
    <property type="evidence" value="ECO:0007669"/>
    <property type="project" value="UniProtKB-SubCell"/>
</dbReference>
<organism evidence="11 12">
    <name type="scientific">Coffea canephora</name>
    <name type="common">Robusta coffee</name>
    <dbReference type="NCBI Taxonomy" id="49390"/>
    <lineage>
        <taxon>Eukaryota</taxon>
        <taxon>Viridiplantae</taxon>
        <taxon>Streptophyta</taxon>
        <taxon>Embryophyta</taxon>
        <taxon>Tracheophyta</taxon>
        <taxon>Spermatophyta</taxon>
        <taxon>Magnoliopsida</taxon>
        <taxon>eudicotyledons</taxon>
        <taxon>Gunneridae</taxon>
        <taxon>Pentapetalae</taxon>
        <taxon>asterids</taxon>
        <taxon>lamiids</taxon>
        <taxon>Gentianales</taxon>
        <taxon>Rubiaceae</taxon>
        <taxon>Ixoroideae</taxon>
        <taxon>Gardenieae complex</taxon>
        <taxon>Bertiereae - Coffeeae clade</taxon>
        <taxon>Coffeeae</taxon>
        <taxon>Coffea</taxon>
    </lineage>
</organism>
<dbReference type="GO" id="GO:0016020">
    <property type="term" value="C:membrane"/>
    <property type="evidence" value="ECO:0007669"/>
    <property type="project" value="UniProtKB-SubCell"/>
</dbReference>
<dbReference type="OrthoDB" id="331948at2759"/>
<dbReference type="InterPro" id="IPR001594">
    <property type="entry name" value="Palmitoyltrfase_DHHC"/>
</dbReference>
<dbReference type="GO" id="GO:0019900">
    <property type="term" value="F:kinase binding"/>
    <property type="evidence" value="ECO:0007669"/>
    <property type="project" value="UniProtKB-UniRule"/>
</dbReference>
<comment type="catalytic activity">
    <reaction evidence="8">
        <text>L-cysteinyl-[protein] + hexadecanoyl-CoA = S-hexadecanoyl-L-cysteinyl-[protein] + CoA</text>
        <dbReference type="Rhea" id="RHEA:36683"/>
        <dbReference type="Rhea" id="RHEA-COMP:10131"/>
        <dbReference type="Rhea" id="RHEA-COMP:11032"/>
        <dbReference type="ChEBI" id="CHEBI:29950"/>
        <dbReference type="ChEBI" id="CHEBI:57287"/>
        <dbReference type="ChEBI" id="CHEBI:57379"/>
        <dbReference type="ChEBI" id="CHEBI:74151"/>
        <dbReference type="EC" id="2.3.1.225"/>
    </reaction>
</comment>
<evidence type="ECO:0000256" key="8">
    <source>
        <dbReference type="RuleBase" id="RU079119"/>
    </source>
</evidence>
<protein>
    <recommendedName>
        <fullName evidence="8 9">Multifunctional fusion protein</fullName>
    </recommendedName>
    <domain>
        <recommendedName>
            <fullName evidence="8">S-acyltransferase</fullName>
            <ecNumber evidence="8">2.3.1.225</ecNumber>
        </recommendedName>
        <alternativeName>
            <fullName evidence="8">Palmitoyltransferase</fullName>
        </alternativeName>
    </domain>
    <domain>
        <recommendedName>
            <fullName evidence="9">Calcineurin B-like protein</fullName>
        </recommendedName>
    </domain>
</protein>
<evidence type="ECO:0000256" key="1">
    <source>
        <dbReference type="ARBA" id="ARBA00004127"/>
    </source>
</evidence>
<proteinExistence type="inferred from homology"/>
<dbReference type="Pfam" id="PF01529">
    <property type="entry name" value="DHHC"/>
    <property type="match status" value="1"/>
</dbReference>
<dbReference type="InterPro" id="IPR002048">
    <property type="entry name" value="EF_hand_dom"/>
</dbReference>
<dbReference type="EC" id="2.3.1.225" evidence="8"/>
<dbReference type="InParanoid" id="A0A068V8Y1"/>
<keyword evidence="9" id="KW-0479">Metal-binding</keyword>
<comment type="similarity">
    <text evidence="2 8">Belongs to the DHHC palmitoyltransferase family.</text>
</comment>
<comment type="function">
    <text evidence="9">Acts as a calcium sensor. CBL proteins interact with CIPK serine-threonine protein kinases. Binding of a CBL protein to the regulatory NAF domain of a CIPK protein lead to the activation of the kinase in a calcium-dependent manner.</text>
</comment>
<dbReference type="PROSITE" id="PS50222">
    <property type="entry name" value="EF_HAND_2"/>
    <property type="match status" value="1"/>
</dbReference>
<dbReference type="GO" id="GO:0019722">
    <property type="term" value="P:calcium-mediated signaling"/>
    <property type="evidence" value="ECO:0007669"/>
    <property type="project" value="UniProtKB-UniRule"/>
</dbReference>
<feature type="domain" description="EF-hand" evidence="10">
    <location>
        <begin position="87"/>
        <end position="122"/>
    </location>
</feature>
<feature type="transmembrane region" description="Helical" evidence="8">
    <location>
        <begin position="136"/>
        <end position="157"/>
    </location>
</feature>
<gene>
    <name evidence="11" type="ORF">GSCOC_T00004921001</name>
</gene>
<keyword evidence="4 9" id="KW-0677">Repeat</keyword>
<keyword evidence="12" id="KW-1185">Reference proteome</keyword>
<name>A0A068V8Y1_COFCA</name>
<dbReference type="GO" id="GO:0005509">
    <property type="term" value="F:calcium ion binding"/>
    <property type="evidence" value="ECO:0007669"/>
    <property type="project" value="UniProtKB-UniRule"/>
</dbReference>
<evidence type="ECO:0000256" key="7">
    <source>
        <dbReference type="ARBA" id="ARBA00023774"/>
    </source>
</evidence>
<keyword evidence="9" id="KW-0106">Calcium</keyword>
<evidence type="ECO:0000256" key="6">
    <source>
        <dbReference type="ARBA" id="ARBA00023136"/>
    </source>
</evidence>
<feature type="transmembrane region" description="Helical" evidence="8">
    <location>
        <begin position="177"/>
        <end position="201"/>
    </location>
</feature>
<dbReference type="PANTHER" id="PTHR23056:SF116">
    <property type="entry name" value="CALCINEURIN B-LIKE PROTEIN 3-RELATED"/>
    <property type="match status" value="1"/>
</dbReference>
<keyword evidence="6 8" id="KW-0472">Membrane</keyword>
<dbReference type="STRING" id="49390.A0A068V8Y1"/>
<evidence type="ECO:0000313" key="11">
    <source>
        <dbReference type="EMBL" id="CDP17022.1"/>
    </source>
</evidence>
<comment type="domain">
    <text evidence="8">The DHHC domain is required for palmitoyltransferase activity.</text>
</comment>
<keyword evidence="3 8" id="KW-0812">Transmembrane</keyword>
<evidence type="ECO:0000256" key="3">
    <source>
        <dbReference type="ARBA" id="ARBA00022692"/>
    </source>
</evidence>
<evidence type="ECO:0000256" key="5">
    <source>
        <dbReference type="ARBA" id="ARBA00022989"/>
    </source>
</evidence>
<dbReference type="InterPro" id="IPR011992">
    <property type="entry name" value="EF-hand-dom_pair"/>
</dbReference>
<dbReference type="PhylomeDB" id="A0A068V8Y1"/>
<sequence>MLRCLDGVKHLLAVVVNCCDSEIYKQPRGLENPEALARETIFSVSEIEALYELFKKISSAVIDDRLINKEEFQLALFKTNKKESLFADRVLSANVFDLFDTKHNGILDFEEFARSLSVFHPNAPIDDKIECNHLSFYFLFLLYAVVSCIYSLVYQYISFSSKTVDSTTDEEQNKGFFRAAYVISGILLVPLTLALTIFMFWRVYLILQNKTTIEYHEGVRAMWLAEKGGYLYSHPYDLGTYENMISVLGPNIFCWVCPTSEQIGSGLRFRTNNLMVLYHLLMAIKLWCPHAFFLEIQPLKKCLV</sequence>
<evidence type="ECO:0000256" key="2">
    <source>
        <dbReference type="ARBA" id="ARBA00008574"/>
    </source>
</evidence>
<evidence type="ECO:0000256" key="4">
    <source>
        <dbReference type="ARBA" id="ARBA00022737"/>
    </source>
</evidence>
<evidence type="ECO:0000256" key="9">
    <source>
        <dbReference type="RuleBase" id="RU369080"/>
    </source>
</evidence>
<keyword evidence="8" id="KW-0808">Transferase</keyword>